<feature type="compositionally biased region" description="Basic and acidic residues" evidence="1">
    <location>
        <begin position="66"/>
        <end position="76"/>
    </location>
</feature>
<evidence type="ECO:0000313" key="3">
    <source>
        <dbReference type="Proteomes" id="UP001274830"/>
    </source>
</evidence>
<name>A0AAE0WKZ2_9PEZI</name>
<protein>
    <submittedName>
        <fullName evidence="2">Uncharacterized protein</fullName>
    </submittedName>
</protein>
<evidence type="ECO:0000256" key="1">
    <source>
        <dbReference type="SAM" id="MobiDB-lite"/>
    </source>
</evidence>
<dbReference type="Proteomes" id="UP001274830">
    <property type="component" value="Unassembled WGS sequence"/>
</dbReference>
<keyword evidence="3" id="KW-1185">Reference proteome</keyword>
<dbReference type="AlphaFoldDB" id="A0AAE0WKZ2"/>
<reference evidence="2" key="1">
    <citation type="submission" date="2023-07" db="EMBL/GenBank/DDBJ databases">
        <title>Black Yeasts Isolated from many extreme environments.</title>
        <authorList>
            <person name="Coleine C."/>
            <person name="Stajich J.E."/>
            <person name="Selbmann L."/>
        </authorList>
    </citation>
    <scope>NUCLEOTIDE SEQUENCE</scope>
    <source>
        <strain evidence="2">CCFEE 5485</strain>
    </source>
</reference>
<comment type="caution">
    <text evidence="2">The sequence shown here is derived from an EMBL/GenBank/DDBJ whole genome shotgun (WGS) entry which is preliminary data.</text>
</comment>
<feature type="region of interest" description="Disordered" evidence="1">
    <location>
        <begin position="54"/>
        <end position="150"/>
    </location>
</feature>
<organism evidence="2 3">
    <name type="scientific">Recurvomyces mirabilis</name>
    <dbReference type="NCBI Taxonomy" id="574656"/>
    <lineage>
        <taxon>Eukaryota</taxon>
        <taxon>Fungi</taxon>
        <taxon>Dikarya</taxon>
        <taxon>Ascomycota</taxon>
        <taxon>Pezizomycotina</taxon>
        <taxon>Dothideomycetes</taxon>
        <taxon>Dothideomycetidae</taxon>
        <taxon>Mycosphaerellales</taxon>
        <taxon>Teratosphaeriaceae</taxon>
        <taxon>Recurvomyces</taxon>
    </lineage>
</organism>
<feature type="compositionally biased region" description="Basic and acidic residues" evidence="1">
    <location>
        <begin position="116"/>
        <end position="128"/>
    </location>
</feature>
<gene>
    <name evidence="2" type="ORF">LTR78_006520</name>
</gene>
<accession>A0AAE0WKZ2</accession>
<dbReference type="EMBL" id="JAUTXT010000024">
    <property type="protein sequence ID" value="KAK3673615.1"/>
    <property type="molecule type" value="Genomic_DNA"/>
</dbReference>
<evidence type="ECO:0000313" key="2">
    <source>
        <dbReference type="EMBL" id="KAK3673615.1"/>
    </source>
</evidence>
<sequence>MPSFNWSAEADAKLMASLMRICDVKPTGEQKDQLAAEFGVTAKSITHRITHYRNAGKYGQSVKAAASEKKASKDSDGPSTPKQTKPGRKSNKKTAAAAADEGDEEVNGALTPPPSDRPKRDGGKKRDYAALAGMKDEEGDEIDSEDGLSKKVKVEVGEDIGEGLRQSQHFEEAMAEMGGEDDFN</sequence>
<proteinExistence type="predicted"/>
<feature type="compositionally biased region" description="Acidic residues" evidence="1">
    <location>
        <begin position="137"/>
        <end position="146"/>
    </location>
</feature>